<dbReference type="AlphaFoldDB" id="A0A0H5PXC2"/>
<dbReference type="Pfam" id="PF01076">
    <property type="entry name" value="Mob_Pre"/>
    <property type="match status" value="1"/>
</dbReference>
<dbReference type="GO" id="GO:0003677">
    <property type="term" value="F:DNA binding"/>
    <property type="evidence" value="ECO:0007669"/>
    <property type="project" value="InterPro"/>
</dbReference>
<keyword evidence="2" id="KW-0614">Plasmid</keyword>
<reference evidence="2" key="2">
    <citation type="submission" date="2015-07" db="EMBL/GenBank/DDBJ databases">
        <title>Plasmids, circular viruses and viroids from rat gut.</title>
        <authorList>
            <person name="Jorgensen T.J."/>
            <person name="Hansen M.A."/>
            <person name="Xu Z."/>
            <person name="Tabak M.A."/>
            <person name="Sorensen S.J."/>
            <person name="Hansen L.H."/>
        </authorList>
    </citation>
    <scope>NUCLEOTIDE SEQUENCE</scope>
    <source>
        <plasmid evidence="2">pRGRH0071</plasmid>
    </source>
</reference>
<dbReference type="NCBIfam" id="NF041497">
    <property type="entry name" value="MobV"/>
    <property type="match status" value="1"/>
</dbReference>
<name>A0A0H5PXC2_9ZZZZ</name>
<feature type="coiled-coil region" evidence="1">
    <location>
        <begin position="305"/>
        <end position="353"/>
    </location>
</feature>
<accession>A0A0H5PXC2</accession>
<dbReference type="EMBL" id="LN852762">
    <property type="protein sequence ID" value="CRY93810.1"/>
    <property type="molecule type" value="Genomic_DNA"/>
</dbReference>
<evidence type="ECO:0000313" key="2">
    <source>
        <dbReference type="EMBL" id="CRY93810.1"/>
    </source>
</evidence>
<dbReference type="CDD" id="cd17242">
    <property type="entry name" value="MobM_relaxase"/>
    <property type="match status" value="1"/>
</dbReference>
<geneLocation type="plasmid" evidence="2">
    <name>pRGRH0071</name>
</geneLocation>
<evidence type="ECO:0008006" key="3">
    <source>
        <dbReference type="Google" id="ProtNLM"/>
    </source>
</evidence>
<organism evidence="2">
    <name type="scientific">uncultured prokaryote</name>
    <dbReference type="NCBI Taxonomy" id="198431"/>
    <lineage>
        <taxon>unclassified sequences</taxon>
        <taxon>environmental samples</taxon>
    </lineage>
</organism>
<protein>
    <recommendedName>
        <fullName evidence="3">Plasmid recombination enzyme</fullName>
    </recommendedName>
</protein>
<proteinExistence type="predicted"/>
<dbReference type="Gene3D" id="3.30.930.30">
    <property type="match status" value="1"/>
</dbReference>
<keyword evidence="1" id="KW-0175">Coiled coil</keyword>
<dbReference type="InterPro" id="IPR001668">
    <property type="entry name" value="Mob_Pre"/>
</dbReference>
<evidence type="ECO:0000256" key="1">
    <source>
        <dbReference type="SAM" id="Coils"/>
    </source>
</evidence>
<dbReference type="GO" id="GO:0006310">
    <property type="term" value="P:DNA recombination"/>
    <property type="evidence" value="ECO:0007669"/>
    <property type="project" value="InterPro"/>
</dbReference>
<reference evidence="2" key="1">
    <citation type="submission" date="2015-06" db="EMBL/GenBank/DDBJ databases">
        <authorList>
            <person name="Joergensen T."/>
        </authorList>
    </citation>
    <scope>NUCLEOTIDE SEQUENCE</scope>
    <source>
        <plasmid evidence="2">pRGRH0071</plasmid>
    </source>
</reference>
<sequence>MAHYMKHSKTAIGHLGKHYERGKDESSEYVKFGNPEIDPQRTHLNYNLAPQHNHMEFIKQRLSEVYCLNRKDVNVMCSWVVTAPKDLDPKQQDDFFKESYKFLENRYGKENVISSYVHLDETTPHMHFAFIPVVYDKKKDRYKVSAKERVNKFELKSFHSDYQEHLDRANIRCNVLNEATREGNRSIDELKRQSATERLQEVNEKASKIVSNAYNEVQAIKDSLIPLKAEYEAKKAYVREADRISQVSMMYPSEVKVTEKGFINKQKFVTVPAKMWEAKHISANEKSYLERATEKLDKNIKEFKNTSTSDKIESLSKRVDELERKNSSLSSENRKLEAKIDKTYNKINNVLNRLPGNVAEQFIKAWEDLAKNHNRNLEIDRGR</sequence>